<evidence type="ECO:0000256" key="1">
    <source>
        <dbReference type="SAM" id="MobiDB-lite"/>
    </source>
</evidence>
<comment type="caution">
    <text evidence="2">The sequence shown here is derived from an EMBL/GenBank/DDBJ whole genome shotgun (WGS) entry which is preliminary data.</text>
</comment>
<organism evidence="2 3">
    <name type="scientific">Biomphalaria pfeifferi</name>
    <name type="common">Bloodfluke planorb</name>
    <name type="synonym">Freshwater snail</name>
    <dbReference type="NCBI Taxonomy" id="112525"/>
    <lineage>
        <taxon>Eukaryota</taxon>
        <taxon>Metazoa</taxon>
        <taxon>Spiralia</taxon>
        <taxon>Lophotrochozoa</taxon>
        <taxon>Mollusca</taxon>
        <taxon>Gastropoda</taxon>
        <taxon>Heterobranchia</taxon>
        <taxon>Euthyneura</taxon>
        <taxon>Panpulmonata</taxon>
        <taxon>Hygrophila</taxon>
        <taxon>Lymnaeoidea</taxon>
        <taxon>Planorbidae</taxon>
        <taxon>Biomphalaria</taxon>
    </lineage>
</organism>
<reference evidence="2" key="2">
    <citation type="submission" date="2023-04" db="EMBL/GenBank/DDBJ databases">
        <authorList>
            <person name="Bu L."/>
            <person name="Lu L."/>
            <person name="Laidemitt M.R."/>
            <person name="Zhang S.M."/>
            <person name="Mutuku M."/>
            <person name="Mkoji G."/>
            <person name="Steinauer M."/>
            <person name="Loker E.S."/>
        </authorList>
    </citation>
    <scope>NUCLEOTIDE SEQUENCE</scope>
    <source>
        <strain evidence="2">KasaAsao</strain>
        <tissue evidence="2">Whole Snail</tissue>
    </source>
</reference>
<proteinExistence type="predicted"/>
<evidence type="ECO:0000313" key="3">
    <source>
        <dbReference type="Proteomes" id="UP001233172"/>
    </source>
</evidence>
<accession>A0AAD8F0B3</accession>
<gene>
    <name evidence="2" type="ORF">Bpfe_025227</name>
</gene>
<dbReference type="AlphaFoldDB" id="A0AAD8F0B3"/>
<evidence type="ECO:0000313" key="2">
    <source>
        <dbReference type="EMBL" id="KAK0045364.1"/>
    </source>
</evidence>
<feature type="region of interest" description="Disordered" evidence="1">
    <location>
        <begin position="25"/>
        <end position="59"/>
    </location>
</feature>
<protein>
    <submittedName>
        <fullName evidence="2">Uncharacterized protein</fullName>
    </submittedName>
</protein>
<keyword evidence="3" id="KW-1185">Reference proteome</keyword>
<dbReference type="Proteomes" id="UP001233172">
    <property type="component" value="Unassembled WGS sequence"/>
</dbReference>
<sequence length="59" mass="6494">MTSSETALVVFGDAHVFFKEDSEQIVQTTGEKKNGRRGSHGKDDKVHVCHAQNAESSYV</sequence>
<dbReference type="EMBL" id="JASAOG010000182">
    <property type="protein sequence ID" value="KAK0045364.1"/>
    <property type="molecule type" value="Genomic_DNA"/>
</dbReference>
<name>A0AAD8F0B3_BIOPF</name>
<feature type="non-terminal residue" evidence="2">
    <location>
        <position position="59"/>
    </location>
</feature>
<reference evidence="2" key="1">
    <citation type="journal article" date="2023" name="PLoS Negl. Trop. Dis.">
        <title>A genome sequence for Biomphalaria pfeifferi, the major vector snail for the human-infecting parasite Schistosoma mansoni.</title>
        <authorList>
            <person name="Bu L."/>
            <person name="Lu L."/>
            <person name="Laidemitt M.R."/>
            <person name="Zhang S.M."/>
            <person name="Mutuku M."/>
            <person name="Mkoji G."/>
            <person name="Steinauer M."/>
            <person name="Loker E.S."/>
        </authorList>
    </citation>
    <scope>NUCLEOTIDE SEQUENCE</scope>
    <source>
        <strain evidence="2">KasaAsao</strain>
    </source>
</reference>